<gene>
    <name evidence="1" type="ORF">H5410_030059</name>
</gene>
<evidence type="ECO:0000313" key="2">
    <source>
        <dbReference type="Proteomes" id="UP000824120"/>
    </source>
</evidence>
<keyword evidence="2" id="KW-1185">Reference proteome</keyword>
<comment type="caution">
    <text evidence="1">The sequence shown here is derived from an EMBL/GenBank/DDBJ whole genome shotgun (WGS) entry which is preliminary data.</text>
</comment>
<dbReference type="EMBL" id="JACXVP010000006">
    <property type="protein sequence ID" value="KAG5598689.1"/>
    <property type="molecule type" value="Genomic_DNA"/>
</dbReference>
<dbReference type="Proteomes" id="UP000824120">
    <property type="component" value="Chromosome 6"/>
</dbReference>
<accession>A0A9J5YEJ8</accession>
<sequence length="60" mass="6773">MPFGSCGDCRVSIWHCDRLVHPTSIGHQSHSRRGECSKDPCREPRVRYLLCKSGLAYIVA</sequence>
<name>A0A9J5YEJ8_SOLCO</name>
<dbReference type="AlphaFoldDB" id="A0A9J5YEJ8"/>
<protein>
    <submittedName>
        <fullName evidence="1">Uncharacterized protein</fullName>
    </submittedName>
</protein>
<evidence type="ECO:0000313" key="1">
    <source>
        <dbReference type="EMBL" id="KAG5598689.1"/>
    </source>
</evidence>
<proteinExistence type="predicted"/>
<reference evidence="1 2" key="1">
    <citation type="submission" date="2020-09" db="EMBL/GenBank/DDBJ databases">
        <title>De no assembly of potato wild relative species, Solanum commersonii.</title>
        <authorList>
            <person name="Cho K."/>
        </authorList>
    </citation>
    <scope>NUCLEOTIDE SEQUENCE [LARGE SCALE GENOMIC DNA]</scope>
    <source>
        <strain evidence="1">LZ3.2</strain>
        <tissue evidence="1">Leaf</tissue>
    </source>
</reference>
<organism evidence="1 2">
    <name type="scientific">Solanum commersonii</name>
    <name type="common">Commerson's wild potato</name>
    <name type="synonym">Commerson's nightshade</name>
    <dbReference type="NCBI Taxonomy" id="4109"/>
    <lineage>
        <taxon>Eukaryota</taxon>
        <taxon>Viridiplantae</taxon>
        <taxon>Streptophyta</taxon>
        <taxon>Embryophyta</taxon>
        <taxon>Tracheophyta</taxon>
        <taxon>Spermatophyta</taxon>
        <taxon>Magnoliopsida</taxon>
        <taxon>eudicotyledons</taxon>
        <taxon>Gunneridae</taxon>
        <taxon>Pentapetalae</taxon>
        <taxon>asterids</taxon>
        <taxon>lamiids</taxon>
        <taxon>Solanales</taxon>
        <taxon>Solanaceae</taxon>
        <taxon>Solanoideae</taxon>
        <taxon>Solaneae</taxon>
        <taxon>Solanum</taxon>
    </lineage>
</organism>